<keyword evidence="1" id="KW-0863">Zinc-finger</keyword>
<gene>
    <name evidence="4" type="ORF">NCGR_LOCUS50162</name>
</gene>
<dbReference type="PANTHER" id="PTHR45730">
    <property type="entry name" value="ZINC FINGER PROTEIN JAGGED"/>
    <property type="match status" value="1"/>
</dbReference>
<dbReference type="OrthoDB" id="692117at2759"/>
<dbReference type="Gene3D" id="3.30.160.60">
    <property type="entry name" value="Classic Zinc Finger"/>
    <property type="match status" value="1"/>
</dbReference>
<sequence length="156" mass="16715">MEKPSPSPPPPHPHPPATATNVDDNYVVRLSLTLGPSSPPRSSSGSNASCGSVFVGARLFPCPFCSKKFVTSMALGGHQNAHRKERRSAGRNNGGAHLYDLQEATVTSIDTGLRLRPDGHPRRAHHMDDDDAAVAFGDSSHGGEKQMRQVDLDLKL</sequence>
<organism evidence="4 5">
    <name type="scientific">Miscanthus lutarioriparius</name>
    <dbReference type="NCBI Taxonomy" id="422564"/>
    <lineage>
        <taxon>Eukaryota</taxon>
        <taxon>Viridiplantae</taxon>
        <taxon>Streptophyta</taxon>
        <taxon>Embryophyta</taxon>
        <taxon>Tracheophyta</taxon>
        <taxon>Spermatophyta</taxon>
        <taxon>Magnoliopsida</taxon>
        <taxon>Liliopsida</taxon>
        <taxon>Poales</taxon>
        <taxon>Poaceae</taxon>
        <taxon>PACMAD clade</taxon>
        <taxon>Panicoideae</taxon>
        <taxon>Andropogonodae</taxon>
        <taxon>Andropogoneae</taxon>
        <taxon>Saccharinae</taxon>
        <taxon>Miscanthus</taxon>
    </lineage>
</organism>
<evidence type="ECO:0000313" key="4">
    <source>
        <dbReference type="EMBL" id="CAD6266857.1"/>
    </source>
</evidence>
<evidence type="ECO:0000256" key="1">
    <source>
        <dbReference type="PROSITE-ProRule" id="PRU00042"/>
    </source>
</evidence>
<accession>A0A811R9L8</accession>
<dbReference type="Proteomes" id="UP000604825">
    <property type="component" value="Unassembled WGS sequence"/>
</dbReference>
<keyword evidence="5" id="KW-1185">Reference proteome</keyword>
<name>A0A811R9L8_9POAL</name>
<dbReference type="InterPro" id="IPR036236">
    <property type="entry name" value="Znf_C2H2_sf"/>
</dbReference>
<dbReference type="PROSITE" id="PS50157">
    <property type="entry name" value="ZINC_FINGER_C2H2_2"/>
    <property type="match status" value="1"/>
</dbReference>
<keyword evidence="1" id="KW-0479">Metal-binding</keyword>
<evidence type="ECO:0000256" key="2">
    <source>
        <dbReference type="SAM" id="MobiDB-lite"/>
    </source>
</evidence>
<dbReference type="EMBL" id="CAJGYO010000014">
    <property type="protein sequence ID" value="CAD6266857.1"/>
    <property type="molecule type" value="Genomic_DNA"/>
</dbReference>
<reference evidence="4" key="1">
    <citation type="submission" date="2020-10" db="EMBL/GenBank/DDBJ databases">
        <authorList>
            <person name="Han B."/>
            <person name="Lu T."/>
            <person name="Zhao Q."/>
            <person name="Huang X."/>
            <person name="Zhao Y."/>
        </authorList>
    </citation>
    <scope>NUCLEOTIDE SEQUENCE</scope>
</reference>
<proteinExistence type="predicted"/>
<dbReference type="PROSITE" id="PS00028">
    <property type="entry name" value="ZINC_FINGER_C2H2_1"/>
    <property type="match status" value="1"/>
</dbReference>
<feature type="region of interest" description="Disordered" evidence="2">
    <location>
        <begin position="135"/>
        <end position="156"/>
    </location>
</feature>
<dbReference type="InterPro" id="IPR013087">
    <property type="entry name" value="Znf_C2H2_type"/>
</dbReference>
<dbReference type="AlphaFoldDB" id="A0A811R9L8"/>
<dbReference type="GO" id="GO:0003700">
    <property type="term" value="F:DNA-binding transcription factor activity"/>
    <property type="evidence" value="ECO:0007669"/>
    <property type="project" value="InterPro"/>
</dbReference>
<comment type="caution">
    <text evidence="4">The sequence shown here is derived from an EMBL/GenBank/DDBJ whole genome shotgun (WGS) entry which is preliminary data.</text>
</comment>
<feature type="compositionally biased region" description="Basic and acidic residues" evidence="2">
    <location>
        <begin position="141"/>
        <end position="156"/>
    </location>
</feature>
<feature type="region of interest" description="Disordered" evidence="2">
    <location>
        <begin position="1"/>
        <end position="24"/>
    </location>
</feature>
<dbReference type="InterPro" id="IPR045320">
    <property type="entry name" value="JAGGED/SL1-like"/>
</dbReference>
<keyword evidence="1" id="KW-0862">Zinc</keyword>
<feature type="domain" description="C2H2-type" evidence="3">
    <location>
        <begin position="60"/>
        <end position="87"/>
    </location>
</feature>
<dbReference type="GO" id="GO:0008270">
    <property type="term" value="F:zinc ion binding"/>
    <property type="evidence" value="ECO:0007669"/>
    <property type="project" value="UniProtKB-KW"/>
</dbReference>
<feature type="region of interest" description="Disordered" evidence="2">
    <location>
        <begin position="76"/>
        <end position="99"/>
    </location>
</feature>
<dbReference type="SUPFAM" id="SSF57667">
    <property type="entry name" value="beta-beta-alpha zinc fingers"/>
    <property type="match status" value="1"/>
</dbReference>
<dbReference type="PANTHER" id="PTHR45730:SF133">
    <property type="entry name" value="OS07G0593000 PROTEIN"/>
    <property type="match status" value="1"/>
</dbReference>
<protein>
    <recommendedName>
        <fullName evidence="3">C2H2-type domain-containing protein</fullName>
    </recommendedName>
</protein>
<evidence type="ECO:0000259" key="3">
    <source>
        <dbReference type="PROSITE" id="PS50157"/>
    </source>
</evidence>
<evidence type="ECO:0000313" key="5">
    <source>
        <dbReference type="Proteomes" id="UP000604825"/>
    </source>
</evidence>
<feature type="compositionally biased region" description="Pro residues" evidence="2">
    <location>
        <begin position="1"/>
        <end position="16"/>
    </location>
</feature>